<dbReference type="GO" id="GO:0046428">
    <property type="term" value="F:1,4-dihydroxy-2-naphthoate polyprenyltransferase activity"/>
    <property type="evidence" value="ECO:0007669"/>
    <property type="project" value="UniProtKB-EC"/>
</dbReference>
<evidence type="ECO:0000313" key="6">
    <source>
        <dbReference type="EMBL" id="EWC61555.1"/>
    </source>
</evidence>
<accession>W7IL09</accession>
<feature type="transmembrane region" description="Helical" evidence="5">
    <location>
        <begin position="219"/>
        <end position="240"/>
    </location>
</feature>
<evidence type="ECO:0000256" key="2">
    <source>
        <dbReference type="ARBA" id="ARBA00022692"/>
    </source>
</evidence>
<keyword evidence="7" id="KW-1185">Reference proteome</keyword>
<sequence length="301" mass="30914">MTTALDRATLGAYARLAKLDVWDYYLALPLAWTLVGGRGTGTLLLFGVGTVLVVAASVALDDVTGHRDGSDAANYGPDAPARRLARKPLLTGELTDAQAIRFACGCALAGGAVWLLLGLAAPLWTFVLLLVCLLSSVQYSWGLRISYRGGQEVFLAGFGTGLVLCGVGLVTGELTPLVVVEAVLFGLGPLLFGVYSNTADAAGDAAVGRRTVAVLASPAGNRAFITGLSLAEVALVVFAAGLGVGPWWFALALLPAVAVRVAQLRRGVGLGDVLRARKLGLLAHRVTVVSLIAVNLLGGAA</sequence>
<keyword evidence="2 5" id="KW-0812">Transmembrane</keyword>
<gene>
    <name evidence="6" type="ORF">UO65_3158</name>
</gene>
<keyword evidence="3 5" id="KW-1133">Transmembrane helix</keyword>
<evidence type="ECO:0000313" key="7">
    <source>
        <dbReference type="Proteomes" id="UP000019277"/>
    </source>
</evidence>
<dbReference type="AlphaFoldDB" id="W7IL09"/>
<evidence type="ECO:0000256" key="3">
    <source>
        <dbReference type="ARBA" id="ARBA00022989"/>
    </source>
</evidence>
<organism evidence="6 7">
    <name type="scientific">Actinokineospora spheciospongiae</name>
    <dbReference type="NCBI Taxonomy" id="909613"/>
    <lineage>
        <taxon>Bacteria</taxon>
        <taxon>Bacillati</taxon>
        <taxon>Actinomycetota</taxon>
        <taxon>Actinomycetes</taxon>
        <taxon>Pseudonocardiales</taxon>
        <taxon>Pseudonocardiaceae</taxon>
        <taxon>Actinokineospora</taxon>
    </lineage>
</organism>
<reference evidence="6 7" key="1">
    <citation type="journal article" date="2014" name="Genome Announc.">
        <title>Draft Genome Sequence of the Antitrypanosomally Active Sponge-Associated Bacterium Actinokineospora sp. Strain EG49.</title>
        <authorList>
            <person name="Harjes J."/>
            <person name="Ryu T."/>
            <person name="Abdelmohsen U.R."/>
            <person name="Moitinho-Silva L."/>
            <person name="Horn H."/>
            <person name="Ravasi T."/>
            <person name="Hentschel U."/>
        </authorList>
    </citation>
    <scope>NUCLEOTIDE SEQUENCE [LARGE SCALE GENOMIC DNA]</scope>
    <source>
        <strain evidence="6 7">EG49</strain>
    </source>
</reference>
<evidence type="ECO:0000256" key="5">
    <source>
        <dbReference type="SAM" id="Phobius"/>
    </source>
</evidence>
<dbReference type="Gene3D" id="1.10.357.140">
    <property type="entry name" value="UbiA prenyltransferase"/>
    <property type="match status" value="1"/>
</dbReference>
<feature type="transmembrane region" description="Helical" evidence="5">
    <location>
        <begin position="153"/>
        <end position="171"/>
    </location>
</feature>
<comment type="caution">
    <text evidence="6">The sequence shown here is derived from an EMBL/GenBank/DDBJ whole genome shotgun (WGS) entry which is preliminary data.</text>
</comment>
<dbReference type="RefSeq" id="WP_035283147.1">
    <property type="nucleotide sequence ID" value="NZ_AYXG01000106.1"/>
</dbReference>
<keyword evidence="6" id="KW-0808">Transferase</keyword>
<dbReference type="EMBL" id="AYXG01000106">
    <property type="protein sequence ID" value="EWC61555.1"/>
    <property type="molecule type" value="Genomic_DNA"/>
</dbReference>
<dbReference type="eggNOG" id="COG0382">
    <property type="taxonomic scope" value="Bacteria"/>
</dbReference>
<feature type="transmembrane region" description="Helical" evidence="5">
    <location>
        <begin position="246"/>
        <end position="262"/>
    </location>
</feature>
<proteinExistence type="predicted"/>
<keyword evidence="4 5" id="KW-0472">Membrane</keyword>
<dbReference type="GO" id="GO:0016020">
    <property type="term" value="C:membrane"/>
    <property type="evidence" value="ECO:0007669"/>
    <property type="project" value="UniProtKB-SubCell"/>
</dbReference>
<dbReference type="Proteomes" id="UP000019277">
    <property type="component" value="Unassembled WGS sequence"/>
</dbReference>
<evidence type="ECO:0000256" key="1">
    <source>
        <dbReference type="ARBA" id="ARBA00004141"/>
    </source>
</evidence>
<feature type="transmembrane region" description="Helical" evidence="5">
    <location>
        <begin position="177"/>
        <end position="198"/>
    </location>
</feature>
<feature type="transmembrane region" description="Helical" evidence="5">
    <location>
        <begin position="42"/>
        <end position="60"/>
    </location>
</feature>
<dbReference type="Pfam" id="PF01040">
    <property type="entry name" value="UbiA"/>
    <property type="match status" value="1"/>
</dbReference>
<dbReference type="PATRIC" id="fig|909613.9.peg.3160"/>
<comment type="subcellular location">
    <subcellularLocation>
        <location evidence="1">Membrane</location>
        <topology evidence="1">Multi-pass membrane protein</topology>
    </subcellularLocation>
</comment>
<protein>
    <submittedName>
        <fullName evidence="6">1,4-dihydroxy-2-naphthoate polyprenyltransferase</fullName>
        <ecNumber evidence="6">2.5.1.74</ecNumber>
    </submittedName>
</protein>
<evidence type="ECO:0000256" key="4">
    <source>
        <dbReference type="ARBA" id="ARBA00023136"/>
    </source>
</evidence>
<dbReference type="InterPro" id="IPR000537">
    <property type="entry name" value="UbiA_prenyltransferase"/>
</dbReference>
<name>W7IL09_9PSEU</name>
<dbReference type="InterPro" id="IPR044878">
    <property type="entry name" value="UbiA_sf"/>
</dbReference>
<dbReference type="EC" id="2.5.1.74" evidence="6"/>
<dbReference type="STRING" id="909613.UO65_3158"/>